<keyword evidence="1 3" id="KW-0547">Nucleotide-binding</keyword>
<comment type="function">
    <text evidence="3">Allows the formation of correctly charged Gln-tRNA(Gln) through the transamidation of misacylated Glu-tRNA(Gln) in the mitochondria. The reaction takes place in the presence of glutamine and ATP through an activated gamma-phospho-Glu-tRNA(Gln).</text>
</comment>
<dbReference type="HAMAP" id="MF_00122">
    <property type="entry name" value="GatC"/>
    <property type="match status" value="1"/>
</dbReference>
<evidence type="ECO:0000256" key="2">
    <source>
        <dbReference type="ARBA" id="ARBA00023128"/>
    </source>
</evidence>
<keyword evidence="2 3" id="KW-0496">Mitochondrion</keyword>
<comment type="subcellular location">
    <subcellularLocation>
        <location evidence="3">Mitochondrion</location>
    </subcellularLocation>
</comment>
<comment type="catalytic activity">
    <reaction evidence="3">
        <text>L-glutamyl-tRNA(Gln) + L-glutamine + ATP + H2O = L-glutaminyl-tRNA(Gln) + L-glutamate + ADP + phosphate + H(+)</text>
        <dbReference type="Rhea" id="RHEA:17521"/>
        <dbReference type="Rhea" id="RHEA-COMP:9681"/>
        <dbReference type="Rhea" id="RHEA-COMP:9684"/>
        <dbReference type="ChEBI" id="CHEBI:15377"/>
        <dbReference type="ChEBI" id="CHEBI:15378"/>
        <dbReference type="ChEBI" id="CHEBI:29985"/>
        <dbReference type="ChEBI" id="CHEBI:30616"/>
        <dbReference type="ChEBI" id="CHEBI:43474"/>
        <dbReference type="ChEBI" id="CHEBI:58359"/>
        <dbReference type="ChEBI" id="CHEBI:78520"/>
        <dbReference type="ChEBI" id="CHEBI:78521"/>
        <dbReference type="ChEBI" id="CHEBI:456216"/>
    </reaction>
</comment>
<organism evidence="5">
    <name type="scientific">Anopheles triannulatus</name>
    <dbReference type="NCBI Taxonomy" id="58253"/>
    <lineage>
        <taxon>Eukaryota</taxon>
        <taxon>Metazoa</taxon>
        <taxon>Ecdysozoa</taxon>
        <taxon>Arthropoda</taxon>
        <taxon>Hexapoda</taxon>
        <taxon>Insecta</taxon>
        <taxon>Pterygota</taxon>
        <taxon>Neoptera</taxon>
        <taxon>Endopterygota</taxon>
        <taxon>Diptera</taxon>
        <taxon>Nematocera</taxon>
        <taxon>Culicoidea</taxon>
        <taxon>Culicidae</taxon>
        <taxon>Anophelinae</taxon>
        <taxon>Anopheles</taxon>
    </lineage>
</organism>
<dbReference type="InterPro" id="IPR003837">
    <property type="entry name" value="GatC"/>
</dbReference>
<evidence type="ECO:0000313" key="5">
    <source>
        <dbReference type="EMBL" id="MBW41502.1"/>
    </source>
</evidence>
<comment type="similarity">
    <text evidence="3">Belongs to the GatC family.</text>
</comment>
<proteinExistence type="inferred from homology"/>
<keyword evidence="3" id="KW-0067">ATP-binding</keyword>
<dbReference type="GO" id="GO:0032543">
    <property type="term" value="P:mitochondrial translation"/>
    <property type="evidence" value="ECO:0007669"/>
    <property type="project" value="UniProtKB-UniRule"/>
</dbReference>
<dbReference type="GO" id="GO:0050567">
    <property type="term" value="F:glutaminyl-tRNA synthase (glutamine-hydrolyzing) activity"/>
    <property type="evidence" value="ECO:0007669"/>
    <property type="project" value="UniProtKB-UniRule"/>
</dbReference>
<keyword evidence="3" id="KW-0648">Protein biosynthesis</keyword>
<evidence type="ECO:0000256" key="3">
    <source>
        <dbReference type="HAMAP-Rule" id="MF_03149"/>
    </source>
</evidence>
<dbReference type="GO" id="GO:0005524">
    <property type="term" value="F:ATP binding"/>
    <property type="evidence" value="ECO:0007669"/>
    <property type="project" value="UniProtKB-KW"/>
</dbReference>
<dbReference type="GO" id="GO:0030956">
    <property type="term" value="C:glutamyl-tRNA(Gln) amidotransferase complex"/>
    <property type="evidence" value="ECO:0007669"/>
    <property type="project" value="UniProtKB-UniRule"/>
</dbReference>
<name>A0A2M4AL97_9DIPT</name>
<dbReference type="EMBL" id="GGFK01008181">
    <property type="protein sequence ID" value="MBW41502.1"/>
    <property type="molecule type" value="Transcribed_RNA"/>
</dbReference>
<dbReference type="GO" id="GO:0070681">
    <property type="term" value="P:glutaminyl-tRNAGln biosynthesis via transamidation"/>
    <property type="evidence" value="ECO:0007669"/>
    <property type="project" value="UniProtKB-UniRule"/>
</dbReference>
<feature type="region of interest" description="Disordered" evidence="4">
    <location>
        <begin position="35"/>
        <end position="54"/>
    </location>
</feature>
<dbReference type="PANTHER" id="PTHR15004">
    <property type="entry name" value="GLUTAMYL-TRNA(GLN) AMIDOTRANSFERASE SUBUNIT C, MITOCHONDRIAL"/>
    <property type="match status" value="1"/>
</dbReference>
<dbReference type="GO" id="GO:0005739">
    <property type="term" value="C:mitochondrion"/>
    <property type="evidence" value="ECO:0007669"/>
    <property type="project" value="UniProtKB-SubCell"/>
</dbReference>
<protein>
    <recommendedName>
        <fullName evidence="3">Glutamyl-tRNA(Gln) amidotransferase subunit C, mitochondrial</fullName>
        <shortName evidence="3">Glu-AdT subunit C</shortName>
        <ecNumber evidence="3">6.3.5.-</ecNumber>
    </recommendedName>
</protein>
<dbReference type="GO" id="GO:0006450">
    <property type="term" value="P:regulation of translational fidelity"/>
    <property type="evidence" value="ECO:0007669"/>
    <property type="project" value="InterPro"/>
</dbReference>
<dbReference type="PANTHER" id="PTHR15004:SF0">
    <property type="entry name" value="GLUTAMYL-TRNA(GLN) AMIDOTRANSFERASE SUBUNIT C, MITOCHONDRIAL"/>
    <property type="match status" value="1"/>
</dbReference>
<comment type="subunit">
    <text evidence="3">Subunit of the heterotrimeric GatCAB amidotransferase (AdT) complex, composed of A, B and C subunits.</text>
</comment>
<reference evidence="5" key="1">
    <citation type="submission" date="2018-01" db="EMBL/GenBank/DDBJ databases">
        <title>An insight into the sialome of Amazonian anophelines.</title>
        <authorList>
            <person name="Ribeiro J.M."/>
            <person name="Scarpassa V."/>
            <person name="Calvo E."/>
        </authorList>
    </citation>
    <scope>NUCLEOTIDE SEQUENCE</scope>
    <source>
        <tissue evidence="5">Salivary glands</tissue>
    </source>
</reference>
<keyword evidence="3" id="KW-0436">Ligase</keyword>
<dbReference type="AlphaFoldDB" id="A0A2M4AL97"/>
<accession>A0A2M4AL97</accession>
<dbReference type="SUPFAM" id="SSF141000">
    <property type="entry name" value="Glu-tRNAGln amidotransferase C subunit"/>
    <property type="match status" value="1"/>
</dbReference>
<evidence type="ECO:0000256" key="1">
    <source>
        <dbReference type="ARBA" id="ARBA00022741"/>
    </source>
</evidence>
<evidence type="ECO:0000256" key="4">
    <source>
        <dbReference type="SAM" id="MobiDB-lite"/>
    </source>
</evidence>
<dbReference type="Pfam" id="PF02686">
    <property type="entry name" value="GatC"/>
    <property type="match status" value="1"/>
</dbReference>
<sequence length="166" mass="18500">MFRGLTIFRLCKRRSVLVESSCTQFNRGKSQLQFGTKVPQQPNGTTEPTVPTTLQEPDTKRTIVRQTVHLLERLSLVDLGTNDALETLEDSIGFASRILAIDTEGIEPLYTVLEREKLSLRDDVVTDGDQQADVLRNAAVTEEEYFIAPPGNIPLESQENSLPIAD</sequence>
<dbReference type="EC" id="6.3.5.-" evidence="3"/>
<dbReference type="InterPro" id="IPR036113">
    <property type="entry name" value="Asp/Glu-ADT_sf_sub_c"/>
</dbReference>